<evidence type="ECO:0000313" key="1">
    <source>
        <dbReference type="EMBL" id="SHK13108.1"/>
    </source>
</evidence>
<dbReference type="Proteomes" id="UP000184016">
    <property type="component" value="Unassembled WGS sequence"/>
</dbReference>
<reference evidence="2" key="1">
    <citation type="submission" date="2016-11" db="EMBL/GenBank/DDBJ databases">
        <authorList>
            <person name="Varghese N."/>
            <person name="Submissions S."/>
        </authorList>
    </citation>
    <scope>NUCLEOTIDE SEQUENCE [LARGE SCALE GENOMIC DNA]</scope>
    <source>
        <strain evidence="2">USBA-503</strain>
    </source>
</reference>
<keyword evidence="2" id="KW-1185">Reference proteome</keyword>
<name>A0A1M6PYU6_9BACL</name>
<dbReference type="AlphaFoldDB" id="A0A1M6PYU6"/>
<evidence type="ECO:0000313" key="2">
    <source>
        <dbReference type="Proteomes" id="UP000184016"/>
    </source>
</evidence>
<gene>
    <name evidence="1" type="ORF">SAMN05443507_1092</name>
</gene>
<organism evidence="1 2">
    <name type="scientific">Alicyclobacillus tolerans</name>
    <dbReference type="NCBI Taxonomy" id="90970"/>
    <lineage>
        <taxon>Bacteria</taxon>
        <taxon>Bacillati</taxon>
        <taxon>Bacillota</taxon>
        <taxon>Bacilli</taxon>
        <taxon>Bacillales</taxon>
        <taxon>Alicyclobacillaceae</taxon>
        <taxon>Alicyclobacillus</taxon>
    </lineage>
</organism>
<proteinExistence type="predicted"/>
<sequence>MEYVNFFSLCLIKTLQANHGEIVEAKCECWKPTDYLHQESHIPDCTYKE</sequence>
<protein>
    <submittedName>
        <fullName evidence="1">Uncharacterized protein</fullName>
    </submittedName>
</protein>
<dbReference type="EMBL" id="FRAF01000009">
    <property type="protein sequence ID" value="SHK13108.1"/>
    <property type="molecule type" value="Genomic_DNA"/>
</dbReference>
<accession>A0A1M6PYU6</accession>